<reference evidence="1" key="1">
    <citation type="journal article" date="2022" name="Int. J. Mol. Sci.">
        <title>Draft Genome of Tanacetum Coccineum: Genomic Comparison of Closely Related Tanacetum-Family Plants.</title>
        <authorList>
            <person name="Yamashiro T."/>
            <person name="Shiraishi A."/>
            <person name="Nakayama K."/>
            <person name="Satake H."/>
        </authorList>
    </citation>
    <scope>NUCLEOTIDE SEQUENCE</scope>
</reference>
<name>A0ABQ5H591_9ASTR</name>
<dbReference type="CDD" id="cd09272">
    <property type="entry name" value="RNase_HI_RT_Ty1"/>
    <property type="match status" value="1"/>
</dbReference>
<dbReference type="EMBL" id="BQNB010019183">
    <property type="protein sequence ID" value="GJT82604.1"/>
    <property type="molecule type" value="Genomic_DNA"/>
</dbReference>
<accession>A0ABQ5H591</accession>
<evidence type="ECO:0000313" key="1">
    <source>
        <dbReference type="EMBL" id="GJT82604.1"/>
    </source>
</evidence>
<organism evidence="1 2">
    <name type="scientific">Tanacetum coccineum</name>
    <dbReference type="NCBI Taxonomy" id="301880"/>
    <lineage>
        <taxon>Eukaryota</taxon>
        <taxon>Viridiplantae</taxon>
        <taxon>Streptophyta</taxon>
        <taxon>Embryophyta</taxon>
        <taxon>Tracheophyta</taxon>
        <taxon>Spermatophyta</taxon>
        <taxon>Magnoliopsida</taxon>
        <taxon>eudicotyledons</taxon>
        <taxon>Gunneridae</taxon>
        <taxon>Pentapetalae</taxon>
        <taxon>asterids</taxon>
        <taxon>campanulids</taxon>
        <taxon>Asterales</taxon>
        <taxon>Asteraceae</taxon>
        <taxon>Asteroideae</taxon>
        <taxon>Anthemideae</taxon>
        <taxon>Anthemidinae</taxon>
        <taxon>Tanacetum</taxon>
    </lineage>
</organism>
<keyword evidence="2" id="KW-1185">Reference proteome</keyword>
<reference evidence="1" key="2">
    <citation type="submission" date="2022-01" db="EMBL/GenBank/DDBJ databases">
        <authorList>
            <person name="Yamashiro T."/>
            <person name="Shiraishi A."/>
            <person name="Satake H."/>
            <person name="Nakayama K."/>
        </authorList>
    </citation>
    <scope>NUCLEOTIDE SEQUENCE</scope>
</reference>
<gene>
    <name evidence="1" type="ORF">Tco_1056946</name>
</gene>
<comment type="caution">
    <text evidence="1">The sequence shown here is derived from an EMBL/GenBank/DDBJ whole genome shotgun (WGS) entry which is preliminary data.</text>
</comment>
<dbReference type="PANTHER" id="PTHR11439:SF521">
    <property type="entry name" value="RNA-DIRECTED DNA POLYMERASE"/>
    <property type="match status" value="1"/>
</dbReference>
<dbReference type="PANTHER" id="PTHR11439">
    <property type="entry name" value="GAG-POL-RELATED RETROTRANSPOSON"/>
    <property type="match status" value="1"/>
</dbReference>
<dbReference type="Proteomes" id="UP001151760">
    <property type="component" value="Unassembled WGS sequence"/>
</dbReference>
<evidence type="ECO:0008006" key="3">
    <source>
        <dbReference type="Google" id="ProtNLM"/>
    </source>
</evidence>
<sequence>MDIKTAFLNGDLDEEVYIKQLEGFVMPEGYSDASWINHVEDSSSTSGWVFLLGGGTISWASKKQTCITGSTMESEFVALAAAGARTKRITYVNMKFCRFKKLGLGFLAHELVVDDEVRSCFGGLGGYCYLWRVWGERGLRDGGKLGCDTSVFLKPREVMRSSKTMLPNESATLASAIRLNQPAFFCARIANVSAEKRFDRNIALLLLGLLWRVRLMYKYAAPSDVLISFWQYRSDWKVRFLELRRKVVCGAERTDSDGCGSAAVASYVEADSKRQ</sequence>
<evidence type="ECO:0000313" key="2">
    <source>
        <dbReference type="Proteomes" id="UP001151760"/>
    </source>
</evidence>
<protein>
    <recommendedName>
        <fullName evidence="3">Reverse transcriptase Ty1/copia-type domain-containing protein</fullName>
    </recommendedName>
</protein>
<proteinExistence type="predicted"/>